<gene>
    <name evidence="1" type="ORF">BCV71DRAFT_89555</name>
</gene>
<protein>
    <submittedName>
        <fullName evidence="1">Uncharacterized protein</fullName>
    </submittedName>
</protein>
<evidence type="ECO:0000313" key="1">
    <source>
        <dbReference type="EMBL" id="ORE12475.1"/>
    </source>
</evidence>
<name>A0A1X0RKC4_RHIZD</name>
<dbReference type="Proteomes" id="UP000242381">
    <property type="component" value="Unassembled WGS sequence"/>
</dbReference>
<organism evidence="1 2">
    <name type="scientific">Rhizopus microsporus</name>
    <dbReference type="NCBI Taxonomy" id="58291"/>
    <lineage>
        <taxon>Eukaryota</taxon>
        <taxon>Fungi</taxon>
        <taxon>Fungi incertae sedis</taxon>
        <taxon>Mucoromycota</taxon>
        <taxon>Mucoromycotina</taxon>
        <taxon>Mucoromycetes</taxon>
        <taxon>Mucorales</taxon>
        <taxon>Mucorineae</taxon>
        <taxon>Rhizopodaceae</taxon>
        <taxon>Rhizopus</taxon>
    </lineage>
</organism>
<sequence>MLYNDLHKRRGKGSKIGRFIRFKQQRTSTPIKNSRNKGTLDSLNHSNTLNNNQKRINTWPSLKKPLKRYLKHVSKRQLFNEQSTIHPQVLDITSIKDYQIYGGHWKPIKHSFYTLICITSEYNTSQTCTFCFKKSYLKK</sequence>
<evidence type="ECO:0000313" key="2">
    <source>
        <dbReference type="Proteomes" id="UP000242381"/>
    </source>
</evidence>
<dbReference type="AlphaFoldDB" id="A0A1X0RKC4"/>
<proteinExistence type="predicted"/>
<accession>A0A1X0RKC4</accession>
<reference evidence="1 2" key="1">
    <citation type="journal article" date="2016" name="Proc. Natl. Acad. Sci. U.S.A.">
        <title>Lipid metabolic changes in an early divergent fungus govern the establishment of a mutualistic symbiosis with endobacteria.</title>
        <authorList>
            <person name="Lastovetsky O.A."/>
            <person name="Gaspar M.L."/>
            <person name="Mondo S.J."/>
            <person name="LaButti K.M."/>
            <person name="Sandor L."/>
            <person name="Grigoriev I.V."/>
            <person name="Henry S.A."/>
            <person name="Pawlowska T.E."/>
        </authorList>
    </citation>
    <scope>NUCLEOTIDE SEQUENCE [LARGE SCALE GENOMIC DNA]</scope>
    <source>
        <strain evidence="1 2">ATCC 11559</strain>
    </source>
</reference>
<dbReference type="EMBL" id="KV921658">
    <property type="protein sequence ID" value="ORE12475.1"/>
    <property type="molecule type" value="Genomic_DNA"/>
</dbReference>